<proteinExistence type="predicted"/>
<reference evidence="2" key="2">
    <citation type="submission" date="2020-11" db="EMBL/GenBank/DDBJ databases">
        <authorList>
            <person name="McCartney M.A."/>
            <person name="Auch B."/>
            <person name="Kono T."/>
            <person name="Mallez S."/>
            <person name="Becker A."/>
            <person name="Gohl D.M."/>
            <person name="Silverstein K.A.T."/>
            <person name="Koren S."/>
            <person name="Bechman K.B."/>
            <person name="Herman A."/>
            <person name="Abrahante J.E."/>
            <person name="Garbe J."/>
        </authorList>
    </citation>
    <scope>NUCLEOTIDE SEQUENCE</scope>
    <source>
        <strain evidence="2">Duluth1</strain>
        <tissue evidence="2">Whole animal</tissue>
    </source>
</reference>
<sequence>MQKIWEEVPIWGRFVSKIECANHVCKCLRGNHEKLVQEFPSLKGKGNLTQAVRIRIVSAVRCAIRMRSEMADKQGLAKQLSCDIKNSIYHIFGEHDNCSLDFCKVKHCLIEEKNSEGQQLNIENHNSGCDDFISQQSKYWSEGMSMNEQKDARESFYSKSGTISEIIKKVIPLLNRVADKSNRLIGNFTSNLCESWMHIRTKFDGGKVVNHCNRFSWNIRCYGGGLRSNIGPKWVPIIWETCTHSKPGTICLQHYERKERQLVDNNRINSTSDSKKRRWCRKLKLNKVSNSKKARQEYGPQAIDVTDDVPSITLKNMKKNYFESEVNVSCDEIANIEKSTRQQTNCVQWKVERKKRVTSSNFEQIFKRNPTLKIKPLLISMLFSKFGGNCSTHIGLNKEHITKLEYLE</sequence>
<dbReference type="SUPFAM" id="SSF52980">
    <property type="entry name" value="Restriction endonuclease-like"/>
    <property type="match status" value="1"/>
</dbReference>
<reference evidence="2" key="1">
    <citation type="journal article" date="2019" name="bioRxiv">
        <title>The Genome of the Zebra Mussel, Dreissena polymorpha: A Resource for Invasive Species Research.</title>
        <authorList>
            <person name="McCartney M.A."/>
            <person name="Auch B."/>
            <person name="Kono T."/>
            <person name="Mallez S."/>
            <person name="Zhang Y."/>
            <person name="Obille A."/>
            <person name="Becker A."/>
            <person name="Abrahante J.E."/>
            <person name="Garbe J."/>
            <person name="Badalamenti J.P."/>
            <person name="Herman A."/>
            <person name="Mangelson H."/>
            <person name="Liachko I."/>
            <person name="Sullivan S."/>
            <person name="Sone E.D."/>
            <person name="Koren S."/>
            <person name="Silverstein K.A.T."/>
            <person name="Beckman K.B."/>
            <person name="Gohl D.M."/>
        </authorList>
    </citation>
    <scope>NUCLEOTIDE SEQUENCE</scope>
    <source>
        <strain evidence="2">Duluth1</strain>
        <tissue evidence="2">Whole animal</tissue>
    </source>
</reference>
<dbReference type="AlphaFoldDB" id="A0A9D4S153"/>
<dbReference type="EMBL" id="JAIWYP010000001">
    <property type="protein sequence ID" value="KAH3888629.1"/>
    <property type="molecule type" value="Genomic_DNA"/>
</dbReference>
<dbReference type="InterPro" id="IPR011335">
    <property type="entry name" value="Restrct_endonuc-II-like"/>
</dbReference>
<dbReference type="GO" id="GO:0006281">
    <property type="term" value="P:DNA repair"/>
    <property type="evidence" value="ECO:0007669"/>
    <property type="project" value="UniProtKB-ARBA"/>
</dbReference>
<dbReference type="Pfam" id="PF20700">
    <property type="entry name" value="Mutator"/>
    <property type="match status" value="1"/>
</dbReference>
<dbReference type="Proteomes" id="UP000828390">
    <property type="component" value="Unassembled WGS sequence"/>
</dbReference>
<evidence type="ECO:0000259" key="1">
    <source>
        <dbReference type="Pfam" id="PF20700"/>
    </source>
</evidence>
<evidence type="ECO:0000313" key="3">
    <source>
        <dbReference type="Proteomes" id="UP000828390"/>
    </source>
</evidence>
<keyword evidence="3" id="KW-1185">Reference proteome</keyword>
<protein>
    <recommendedName>
        <fullName evidence="1">Mutator-like transposase domain-containing protein</fullName>
    </recommendedName>
</protein>
<dbReference type="InterPro" id="IPR049012">
    <property type="entry name" value="Mutator_transp_dom"/>
</dbReference>
<gene>
    <name evidence="2" type="ORF">DPMN_012669</name>
</gene>
<comment type="caution">
    <text evidence="2">The sequence shown here is derived from an EMBL/GenBank/DDBJ whole genome shotgun (WGS) entry which is preliminary data.</text>
</comment>
<name>A0A9D4S153_DREPO</name>
<organism evidence="2 3">
    <name type="scientific">Dreissena polymorpha</name>
    <name type="common">Zebra mussel</name>
    <name type="synonym">Mytilus polymorpha</name>
    <dbReference type="NCBI Taxonomy" id="45954"/>
    <lineage>
        <taxon>Eukaryota</taxon>
        <taxon>Metazoa</taxon>
        <taxon>Spiralia</taxon>
        <taxon>Lophotrochozoa</taxon>
        <taxon>Mollusca</taxon>
        <taxon>Bivalvia</taxon>
        <taxon>Autobranchia</taxon>
        <taxon>Heteroconchia</taxon>
        <taxon>Euheterodonta</taxon>
        <taxon>Imparidentia</taxon>
        <taxon>Neoheterodontei</taxon>
        <taxon>Myida</taxon>
        <taxon>Dreissenoidea</taxon>
        <taxon>Dreissenidae</taxon>
        <taxon>Dreissena</taxon>
    </lineage>
</organism>
<evidence type="ECO:0000313" key="2">
    <source>
        <dbReference type="EMBL" id="KAH3888629.1"/>
    </source>
</evidence>
<accession>A0A9D4S153</accession>
<feature type="domain" description="Mutator-like transposase" evidence="1">
    <location>
        <begin position="12"/>
        <end position="99"/>
    </location>
</feature>